<dbReference type="EMBL" id="CP019473">
    <property type="protein sequence ID" value="UQC76881.1"/>
    <property type="molecule type" value="Genomic_DNA"/>
</dbReference>
<dbReference type="KEGG" id="clup:CLUP02_18396"/>
<keyword evidence="2" id="KW-1185">Reference proteome</keyword>
<sequence length="136" mass="14642">MPFVPDNWQRASPALSEESGRRIFRVEIRPDNSMQCWRRREAELDLLHCRLGAGERETVRVEASLRDGNAEARMRSGPHTVLNAALAGNSTTSITSGDALLIAIGHDLAVAEAKKGLTLVVRVGGEVAGLKVSGVV</sequence>
<dbReference type="GeneID" id="73352308"/>
<dbReference type="AlphaFoldDB" id="A0A9Q8WBA2"/>
<dbReference type="RefSeq" id="XP_049138522.1">
    <property type="nucleotide sequence ID" value="XM_049297298.1"/>
</dbReference>
<evidence type="ECO:0000313" key="1">
    <source>
        <dbReference type="EMBL" id="UQC76881.1"/>
    </source>
</evidence>
<name>A0A9Q8WBA2_9PEZI</name>
<organism evidence="1 2">
    <name type="scientific">Colletotrichum lupini</name>
    <dbReference type="NCBI Taxonomy" id="145971"/>
    <lineage>
        <taxon>Eukaryota</taxon>
        <taxon>Fungi</taxon>
        <taxon>Dikarya</taxon>
        <taxon>Ascomycota</taxon>
        <taxon>Pezizomycotina</taxon>
        <taxon>Sordariomycetes</taxon>
        <taxon>Hypocreomycetidae</taxon>
        <taxon>Glomerellales</taxon>
        <taxon>Glomerellaceae</taxon>
        <taxon>Colletotrichum</taxon>
        <taxon>Colletotrichum acutatum species complex</taxon>
    </lineage>
</organism>
<protein>
    <submittedName>
        <fullName evidence="1">Uncharacterized protein</fullName>
    </submittedName>
</protein>
<reference evidence="1" key="1">
    <citation type="journal article" date="2021" name="Mol. Plant Microbe Interact.">
        <title>Complete Genome Sequence of the Plant-Pathogenic Fungus Colletotrichum lupini.</title>
        <authorList>
            <person name="Baroncelli R."/>
            <person name="Pensec F."/>
            <person name="Da Lio D."/>
            <person name="Boufleur T."/>
            <person name="Vicente I."/>
            <person name="Sarrocco S."/>
            <person name="Picot A."/>
            <person name="Baraldi E."/>
            <person name="Sukno S."/>
            <person name="Thon M."/>
            <person name="Le Floch G."/>
        </authorList>
    </citation>
    <scope>NUCLEOTIDE SEQUENCE</scope>
    <source>
        <strain evidence="1">IMI 504893</strain>
    </source>
</reference>
<evidence type="ECO:0000313" key="2">
    <source>
        <dbReference type="Proteomes" id="UP000830671"/>
    </source>
</evidence>
<proteinExistence type="predicted"/>
<gene>
    <name evidence="1" type="ORF">CLUP02_18396</name>
</gene>
<dbReference type="Proteomes" id="UP000830671">
    <property type="component" value="Chromosome 11"/>
</dbReference>
<accession>A0A9Q8WBA2</accession>